<dbReference type="RefSeq" id="WP_103312939.1">
    <property type="nucleotide sequence ID" value="NZ_PPPD01000001.1"/>
</dbReference>
<sequence>MTTVQFENPDTGATIELTNPELGELVIDDETGVEYEVVSVEPPRLAAAPNEAEDWGE</sequence>
<evidence type="ECO:0000313" key="1">
    <source>
        <dbReference type="EMBL" id="PNY82507.1"/>
    </source>
</evidence>
<evidence type="ECO:0000313" key="2">
    <source>
        <dbReference type="Proteomes" id="UP000236379"/>
    </source>
</evidence>
<dbReference type="Pfam" id="PF21344">
    <property type="entry name" value="Zn_ribbon_LysW"/>
    <property type="match status" value="1"/>
</dbReference>
<accession>A0A2K3V153</accession>
<keyword evidence="2" id="KW-1185">Reference proteome</keyword>
<name>A0A2K3V153_9DEIO</name>
<dbReference type="AlphaFoldDB" id="A0A2K3V153"/>
<gene>
    <name evidence="1" type="primary">lysW</name>
    <name evidence="1" type="ORF">CVO96_15150</name>
</gene>
<organism evidence="1 2">
    <name type="scientific">Deinococcus koreensis</name>
    <dbReference type="NCBI Taxonomy" id="2054903"/>
    <lineage>
        <taxon>Bacteria</taxon>
        <taxon>Thermotogati</taxon>
        <taxon>Deinococcota</taxon>
        <taxon>Deinococci</taxon>
        <taxon>Deinococcales</taxon>
        <taxon>Deinococcaceae</taxon>
        <taxon>Deinococcus</taxon>
    </lineage>
</organism>
<dbReference type="Proteomes" id="UP000236379">
    <property type="component" value="Unassembled WGS sequence"/>
</dbReference>
<dbReference type="OrthoDB" id="72468at2"/>
<dbReference type="NCBIfam" id="TIGR01206">
    <property type="entry name" value="lysW"/>
    <property type="match status" value="1"/>
</dbReference>
<reference evidence="1 2" key="1">
    <citation type="submission" date="2018-01" db="EMBL/GenBank/DDBJ databases">
        <title>Deinococcus koreensis sp. nov., a radiation-resistant bacterium isolated from river water.</title>
        <authorList>
            <person name="Choi A."/>
        </authorList>
    </citation>
    <scope>NUCLEOTIDE SEQUENCE [LARGE SCALE GENOMIC DNA]</scope>
    <source>
        <strain evidence="1 2">SJW1-2</strain>
    </source>
</reference>
<dbReference type="InterPro" id="IPR005906">
    <property type="entry name" value="LysW"/>
</dbReference>
<protein>
    <submittedName>
        <fullName evidence="1">Lysine biosynthesis protein LysW</fullName>
    </submittedName>
</protein>
<dbReference type="Gene3D" id="2.20.28.160">
    <property type="match status" value="1"/>
</dbReference>
<comment type="caution">
    <text evidence="1">The sequence shown here is derived from an EMBL/GenBank/DDBJ whole genome shotgun (WGS) entry which is preliminary data.</text>
</comment>
<proteinExistence type="predicted"/>
<dbReference type="EMBL" id="PPPD01000001">
    <property type="protein sequence ID" value="PNY82507.1"/>
    <property type="molecule type" value="Genomic_DNA"/>
</dbReference>